<name>A0A2W5SPU7_9BACT</name>
<evidence type="ECO:0000313" key="1">
    <source>
        <dbReference type="EMBL" id="PZR05209.1"/>
    </source>
</evidence>
<accession>A0A2W5SPU7</accession>
<reference evidence="1 2" key="1">
    <citation type="submission" date="2017-08" db="EMBL/GenBank/DDBJ databases">
        <title>Infants hospitalized years apart are colonized by the same room-sourced microbial strains.</title>
        <authorList>
            <person name="Brooks B."/>
            <person name="Olm M.R."/>
            <person name="Firek B.A."/>
            <person name="Baker R."/>
            <person name="Thomas B.C."/>
            <person name="Morowitz M.J."/>
            <person name="Banfield J.F."/>
        </authorList>
    </citation>
    <scope>NUCLEOTIDE SEQUENCE [LARGE SCALE GENOMIC DNA]</scope>
    <source>
        <strain evidence="1">S2_003_000_R2_14</strain>
    </source>
</reference>
<proteinExistence type="predicted"/>
<organism evidence="1 2">
    <name type="scientific">Archangium gephyra</name>
    <dbReference type="NCBI Taxonomy" id="48"/>
    <lineage>
        <taxon>Bacteria</taxon>
        <taxon>Pseudomonadati</taxon>
        <taxon>Myxococcota</taxon>
        <taxon>Myxococcia</taxon>
        <taxon>Myxococcales</taxon>
        <taxon>Cystobacterineae</taxon>
        <taxon>Archangiaceae</taxon>
        <taxon>Archangium</taxon>
    </lineage>
</organism>
<comment type="caution">
    <text evidence="1">The sequence shown here is derived from an EMBL/GenBank/DDBJ whole genome shotgun (WGS) entry which is preliminary data.</text>
</comment>
<dbReference type="EMBL" id="QFQP01000047">
    <property type="protein sequence ID" value="PZR05209.1"/>
    <property type="molecule type" value="Genomic_DNA"/>
</dbReference>
<protein>
    <submittedName>
        <fullName evidence="1">Uncharacterized protein</fullName>
    </submittedName>
</protein>
<gene>
    <name evidence="1" type="ORF">DI536_32735</name>
</gene>
<dbReference type="Proteomes" id="UP000249061">
    <property type="component" value="Unassembled WGS sequence"/>
</dbReference>
<dbReference type="AlphaFoldDB" id="A0A2W5SPU7"/>
<sequence>MANRTLDAAQRSLADQLLLALREQLKALSGGDPELLFAFLPKELSYDERRRASSSTRSSVLDRFVESAGDTPENTRLICQSCDTKTQASRGYQ</sequence>
<evidence type="ECO:0000313" key="2">
    <source>
        <dbReference type="Proteomes" id="UP000249061"/>
    </source>
</evidence>